<comment type="caution">
    <text evidence="1">The sequence shown here is derived from an EMBL/GenBank/DDBJ whole genome shotgun (WGS) entry which is preliminary data.</text>
</comment>
<dbReference type="AlphaFoldDB" id="A0A9D3U7T2"/>
<proteinExistence type="predicted"/>
<accession>A0A9D3U7T2</accession>
<dbReference type="PANTHER" id="PTHR31286">
    <property type="entry name" value="GLYCINE-RICH CELL WALL STRUCTURAL PROTEIN 1.8-LIKE"/>
    <property type="match status" value="1"/>
</dbReference>
<gene>
    <name evidence="1" type="ORF">J1N35_043646</name>
</gene>
<dbReference type="OrthoDB" id="1000415at2759"/>
<keyword evidence="2" id="KW-1185">Reference proteome</keyword>
<name>A0A9D3U7T2_9ROSI</name>
<reference evidence="1 2" key="1">
    <citation type="journal article" date="2021" name="Plant Biotechnol. J.">
        <title>Multi-omics assisted identification of the key and species-specific regulatory components of drought-tolerant mechanisms in Gossypium stocksii.</title>
        <authorList>
            <person name="Yu D."/>
            <person name="Ke L."/>
            <person name="Zhang D."/>
            <person name="Wu Y."/>
            <person name="Sun Y."/>
            <person name="Mei J."/>
            <person name="Sun J."/>
            <person name="Sun Y."/>
        </authorList>
    </citation>
    <scope>NUCLEOTIDE SEQUENCE [LARGE SCALE GENOMIC DNA]</scope>
    <source>
        <strain evidence="2">cv. E1</strain>
        <tissue evidence="1">Leaf</tissue>
    </source>
</reference>
<dbReference type="PANTHER" id="PTHR31286:SF178">
    <property type="entry name" value="DUF4283 DOMAIN-CONTAINING PROTEIN"/>
    <property type="match status" value="1"/>
</dbReference>
<evidence type="ECO:0000313" key="1">
    <source>
        <dbReference type="EMBL" id="KAH1031472.1"/>
    </source>
</evidence>
<dbReference type="InterPro" id="IPR040256">
    <property type="entry name" value="At4g02000-like"/>
</dbReference>
<evidence type="ECO:0008006" key="3">
    <source>
        <dbReference type="Google" id="ProtNLM"/>
    </source>
</evidence>
<evidence type="ECO:0000313" key="2">
    <source>
        <dbReference type="Proteomes" id="UP000828251"/>
    </source>
</evidence>
<sequence length="97" mass="11395">MEDRSRILNLTPRLFDNCLFAMLPFVRGKKIDTYNFNVSPFWVRIYNIPLEYMDRQTAIDVGNAIGELEAIDWKDRNGGWTEFLRLKIKIDISKPGL</sequence>
<dbReference type="EMBL" id="JAIQCV010000013">
    <property type="protein sequence ID" value="KAH1031472.1"/>
    <property type="molecule type" value="Genomic_DNA"/>
</dbReference>
<protein>
    <recommendedName>
        <fullName evidence="3">DUF4283 domain-containing protein</fullName>
    </recommendedName>
</protein>
<dbReference type="Proteomes" id="UP000828251">
    <property type="component" value="Unassembled WGS sequence"/>
</dbReference>
<organism evidence="1 2">
    <name type="scientific">Gossypium stocksii</name>
    <dbReference type="NCBI Taxonomy" id="47602"/>
    <lineage>
        <taxon>Eukaryota</taxon>
        <taxon>Viridiplantae</taxon>
        <taxon>Streptophyta</taxon>
        <taxon>Embryophyta</taxon>
        <taxon>Tracheophyta</taxon>
        <taxon>Spermatophyta</taxon>
        <taxon>Magnoliopsida</taxon>
        <taxon>eudicotyledons</taxon>
        <taxon>Gunneridae</taxon>
        <taxon>Pentapetalae</taxon>
        <taxon>rosids</taxon>
        <taxon>malvids</taxon>
        <taxon>Malvales</taxon>
        <taxon>Malvaceae</taxon>
        <taxon>Malvoideae</taxon>
        <taxon>Gossypium</taxon>
    </lineage>
</organism>